<keyword evidence="13" id="KW-1185">Reference proteome</keyword>
<evidence type="ECO:0000256" key="3">
    <source>
        <dbReference type="ARBA" id="ARBA00022448"/>
    </source>
</evidence>
<dbReference type="InterPro" id="IPR023229">
    <property type="entry name" value="T2SS_M_periplasmic_sf"/>
</dbReference>
<dbReference type="SUPFAM" id="SSF103054">
    <property type="entry name" value="General secretion pathway protein M, EpsM"/>
    <property type="match status" value="1"/>
</dbReference>
<dbReference type="Proteomes" id="UP000559987">
    <property type="component" value="Unassembled WGS sequence"/>
</dbReference>
<feature type="transmembrane region" description="Helical" evidence="11">
    <location>
        <begin position="20"/>
        <end position="38"/>
    </location>
</feature>
<dbReference type="AlphaFoldDB" id="A0A839UPJ2"/>
<comment type="caution">
    <text evidence="12">The sequence shown here is derived from an EMBL/GenBank/DDBJ whole genome shotgun (WGS) entry which is preliminary data.</text>
</comment>
<proteinExistence type="inferred from homology"/>
<gene>
    <name evidence="12" type="ORF">FHS30_002975</name>
</gene>
<comment type="function">
    <text evidence="10">Inner membrane component of the type II secretion system required for the energy-dependent secretion of extracellular factors such as proteases and toxins from the periplasm.</text>
</comment>
<evidence type="ECO:0000256" key="7">
    <source>
        <dbReference type="ARBA" id="ARBA00022927"/>
    </source>
</evidence>
<evidence type="ECO:0000256" key="8">
    <source>
        <dbReference type="ARBA" id="ARBA00022989"/>
    </source>
</evidence>
<evidence type="ECO:0000256" key="11">
    <source>
        <dbReference type="SAM" id="Phobius"/>
    </source>
</evidence>
<evidence type="ECO:0000313" key="12">
    <source>
        <dbReference type="EMBL" id="MBB3169762.1"/>
    </source>
</evidence>
<dbReference type="PIRSF" id="PIRSF006291">
    <property type="entry name" value="GspM"/>
    <property type="match status" value="1"/>
</dbReference>
<dbReference type="EMBL" id="JACHXZ010000004">
    <property type="protein sequence ID" value="MBB3169762.1"/>
    <property type="molecule type" value="Genomic_DNA"/>
</dbReference>
<organism evidence="12 13">
    <name type="scientific">Simiduia aestuariiviva</name>
    <dbReference type="NCBI Taxonomy" id="1510459"/>
    <lineage>
        <taxon>Bacteria</taxon>
        <taxon>Pseudomonadati</taxon>
        <taxon>Pseudomonadota</taxon>
        <taxon>Gammaproteobacteria</taxon>
        <taxon>Cellvibrionales</taxon>
        <taxon>Cellvibrionaceae</taxon>
        <taxon>Simiduia</taxon>
    </lineage>
</organism>
<keyword evidence="7 10" id="KW-0653">Protein transport</keyword>
<dbReference type="InterPro" id="IPR007690">
    <property type="entry name" value="T2SS_GspM"/>
</dbReference>
<dbReference type="GO" id="GO:0005886">
    <property type="term" value="C:plasma membrane"/>
    <property type="evidence" value="ECO:0007669"/>
    <property type="project" value="UniProtKB-SubCell"/>
</dbReference>
<reference evidence="12 13" key="1">
    <citation type="submission" date="2020-08" db="EMBL/GenBank/DDBJ databases">
        <title>Genomic Encyclopedia of Type Strains, Phase III (KMG-III): the genomes of soil and plant-associated and newly described type strains.</title>
        <authorList>
            <person name="Whitman W."/>
        </authorList>
    </citation>
    <scope>NUCLEOTIDE SEQUENCE [LARGE SCALE GENOMIC DNA]</scope>
    <source>
        <strain evidence="12 13">CECT 8571</strain>
    </source>
</reference>
<dbReference type="GO" id="GO:0015628">
    <property type="term" value="P:protein secretion by the type II secretion system"/>
    <property type="evidence" value="ECO:0007669"/>
    <property type="project" value="InterPro"/>
</dbReference>
<comment type="similarity">
    <text evidence="2 10">Belongs to the GSP M family.</text>
</comment>
<keyword evidence="8 11" id="KW-1133">Transmembrane helix</keyword>
<keyword evidence="6 11" id="KW-0812">Transmembrane</keyword>
<evidence type="ECO:0000256" key="6">
    <source>
        <dbReference type="ARBA" id="ARBA00022692"/>
    </source>
</evidence>
<dbReference type="Pfam" id="PF04612">
    <property type="entry name" value="T2SSM"/>
    <property type="match status" value="1"/>
</dbReference>
<keyword evidence="5 10" id="KW-0997">Cell inner membrane</keyword>
<keyword evidence="3 10" id="KW-0813">Transport</keyword>
<sequence>MSLDKILGKLLYGRPRREQALLAGGAVAIAVMLVWLVVVQPINGLRDNARQTLARTQLTYAEVDQLAARLEASRGNATQQRSARGGSMTELIDSSLRAQGLSIRGIQPGQQGEMFVRLEASPTQAVWRWLYEMEAVAGVTINELTINPTEKEGWVLLTARLEQAR</sequence>
<keyword evidence="4 10" id="KW-1003">Cell membrane</keyword>
<evidence type="ECO:0000256" key="10">
    <source>
        <dbReference type="PIRNR" id="PIRNR006291"/>
    </source>
</evidence>
<evidence type="ECO:0000256" key="2">
    <source>
        <dbReference type="ARBA" id="ARBA00010637"/>
    </source>
</evidence>
<evidence type="ECO:0000256" key="5">
    <source>
        <dbReference type="ARBA" id="ARBA00022519"/>
    </source>
</evidence>
<comment type="subcellular location">
    <subcellularLocation>
        <location evidence="1">Cell inner membrane</location>
        <topology evidence="1">Single-pass membrane protein</topology>
    </subcellularLocation>
</comment>
<keyword evidence="9 10" id="KW-0472">Membrane</keyword>
<name>A0A839UPJ2_9GAMM</name>
<evidence type="ECO:0000256" key="1">
    <source>
        <dbReference type="ARBA" id="ARBA00004377"/>
    </source>
</evidence>
<dbReference type="RefSeq" id="WP_183911252.1">
    <property type="nucleotide sequence ID" value="NZ_JACHXZ010000004.1"/>
</dbReference>
<evidence type="ECO:0000313" key="13">
    <source>
        <dbReference type="Proteomes" id="UP000559987"/>
    </source>
</evidence>
<evidence type="ECO:0000256" key="9">
    <source>
        <dbReference type="ARBA" id="ARBA00023136"/>
    </source>
</evidence>
<evidence type="ECO:0000256" key="4">
    <source>
        <dbReference type="ARBA" id="ARBA00022475"/>
    </source>
</evidence>
<protein>
    <recommendedName>
        <fullName evidence="10">Type II secretion system protein M</fullName>
        <shortName evidence="10">T2SS protein M</shortName>
    </recommendedName>
    <alternativeName>
        <fullName evidence="10">General secretion pathway protein M</fullName>
    </alternativeName>
</protein>
<accession>A0A839UPJ2</accession>
<dbReference type="GO" id="GO:0015627">
    <property type="term" value="C:type II protein secretion system complex"/>
    <property type="evidence" value="ECO:0007669"/>
    <property type="project" value="InterPro"/>
</dbReference>
<dbReference type="Gene3D" id="3.30.1360.100">
    <property type="entry name" value="General secretion pathway protein M, EpsM"/>
    <property type="match status" value="1"/>
</dbReference>